<dbReference type="RefSeq" id="WP_313873165.1">
    <property type="nucleotide sequence ID" value="NZ_JAVBIK010000001.1"/>
</dbReference>
<comment type="catalytic activity">
    <reaction evidence="7">
        <text>adenosine + H2O + H(+) = inosine + NH4(+)</text>
        <dbReference type="Rhea" id="RHEA:24408"/>
        <dbReference type="ChEBI" id="CHEBI:15377"/>
        <dbReference type="ChEBI" id="CHEBI:15378"/>
        <dbReference type="ChEBI" id="CHEBI:16335"/>
        <dbReference type="ChEBI" id="CHEBI:17596"/>
        <dbReference type="ChEBI" id="CHEBI:28938"/>
        <dbReference type="EC" id="3.5.4.4"/>
    </reaction>
    <physiologicalReaction direction="left-to-right" evidence="7">
        <dbReference type="Rhea" id="RHEA:24409"/>
    </physiologicalReaction>
</comment>
<gene>
    <name evidence="11" type="primary">pgeF</name>
    <name evidence="11" type="ORF">RAE19_00995</name>
</gene>
<dbReference type="PANTHER" id="PTHR30616:SF2">
    <property type="entry name" value="PURINE NUCLEOSIDE PHOSPHORYLASE LACC1"/>
    <property type="match status" value="1"/>
</dbReference>
<dbReference type="Pfam" id="PF02578">
    <property type="entry name" value="Cu-oxidase_4"/>
    <property type="match status" value="1"/>
</dbReference>
<dbReference type="Gene3D" id="3.60.140.10">
    <property type="entry name" value="CNF1/YfiH-like putative cysteine hydrolases"/>
    <property type="match status" value="1"/>
</dbReference>
<comment type="catalytic activity">
    <reaction evidence="9">
        <text>S-methyl-5'-thioadenosine + phosphate = 5-(methylsulfanyl)-alpha-D-ribose 1-phosphate + adenine</text>
        <dbReference type="Rhea" id="RHEA:11852"/>
        <dbReference type="ChEBI" id="CHEBI:16708"/>
        <dbReference type="ChEBI" id="CHEBI:17509"/>
        <dbReference type="ChEBI" id="CHEBI:43474"/>
        <dbReference type="ChEBI" id="CHEBI:58533"/>
        <dbReference type="EC" id="2.4.2.28"/>
    </reaction>
    <physiologicalReaction direction="left-to-right" evidence="9">
        <dbReference type="Rhea" id="RHEA:11853"/>
    </physiologicalReaction>
</comment>
<evidence type="ECO:0000256" key="2">
    <source>
        <dbReference type="ARBA" id="ARBA00007353"/>
    </source>
</evidence>
<comment type="similarity">
    <text evidence="2 10">Belongs to the purine nucleoside phosphorylase YfiH/LACC1 family.</text>
</comment>
<keyword evidence="5" id="KW-0378">Hydrolase</keyword>
<keyword evidence="3" id="KW-0808">Transferase</keyword>
<comment type="caution">
    <text evidence="11">The sequence shown here is derived from an EMBL/GenBank/DDBJ whole genome shotgun (WGS) entry which is preliminary data.</text>
</comment>
<organism evidence="11 12">
    <name type="scientific">Rhodoferax potami</name>
    <dbReference type="NCBI Taxonomy" id="3068338"/>
    <lineage>
        <taxon>Bacteria</taxon>
        <taxon>Pseudomonadati</taxon>
        <taxon>Pseudomonadota</taxon>
        <taxon>Betaproteobacteria</taxon>
        <taxon>Burkholderiales</taxon>
        <taxon>Comamonadaceae</taxon>
        <taxon>Rhodoferax</taxon>
    </lineage>
</organism>
<sequence length="270" mass="28417">MPRSNTPSQEGLAPDWLIPDWPVPAQVRALCTTRQGGVSQGPYAGLNLGLHVADDAAYVAINRQRLASGLSSRPVFLNQVHGTACVAIDASTPDGTEADACTTAQPGAVCTVMVADCLPVLFAASDGSRVAAAHAGWRGLLGQGGQGVLEETLESFKPLAHVNAAGGAPEVIAWLGPCIGQSAFEVGDEVRAAFVEAHPDTAAFFAAHTAGKWWADLPGLARYRLKVAGVRRIFGNDGSTAWCTVNNPSRFFSHRRDRVSGRFAACVWLE</sequence>
<comment type="catalytic activity">
    <reaction evidence="1">
        <text>inosine + phosphate = alpha-D-ribose 1-phosphate + hypoxanthine</text>
        <dbReference type="Rhea" id="RHEA:27646"/>
        <dbReference type="ChEBI" id="CHEBI:17368"/>
        <dbReference type="ChEBI" id="CHEBI:17596"/>
        <dbReference type="ChEBI" id="CHEBI:43474"/>
        <dbReference type="ChEBI" id="CHEBI:57720"/>
        <dbReference type="EC" id="2.4.2.1"/>
    </reaction>
    <physiologicalReaction direction="left-to-right" evidence="1">
        <dbReference type="Rhea" id="RHEA:27647"/>
    </physiologicalReaction>
</comment>
<reference evidence="11 12" key="1">
    <citation type="submission" date="2023-08" db="EMBL/GenBank/DDBJ databases">
        <title>Rhodoferax potami sp. nov. and Rhodoferax mekongensis sp. nov., isolated from the Mekong River in Thailand.</title>
        <authorList>
            <person name="Kitikhun S."/>
            <person name="Charoenyingcharoen P."/>
            <person name="Siriarchawattana P."/>
            <person name="Likhitrattanapisal S."/>
            <person name="Nilsakha T."/>
            <person name="Chanpet A."/>
            <person name="Rattanawaree P."/>
            <person name="Ingsriswang S."/>
        </authorList>
    </citation>
    <scope>NUCLEOTIDE SEQUENCE [LARGE SCALE GENOMIC DNA]</scope>
    <source>
        <strain evidence="11 12">TBRC 17660</strain>
    </source>
</reference>
<evidence type="ECO:0000256" key="1">
    <source>
        <dbReference type="ARBA" id="ARBA00000553"/>
    </source>
</evidence>
<dbReference type="EMBL" id="JAVBIK010000001">
    <property type="protein sequence ID" value="MDT7517331.1"/>
    <property type="molecule type" value="Genomic_DNA"/>
</dbReference>
<evidence type="ECO:0000256" key="3">
    <source>
        <dbReference type="ARBA" id="ARBA00022679"/>
    </source>
</evidence>
<dbReference type="CDD" id="cd16833">
    <property type="entry name" value="YfiH"/>
    <property type="match status" value="1"/>
</dbReference>
<evidence type="ECO:0000313" key="12">
    <source>
        <dbReference type="Proteomes" id="UP001321700"/>
    </source>
</evidence>
<keyword evidence="4" id="KW-0479">Metal-binding</keyword>
<name>A0ABU3KHT5_9BURK</name>
<evidence type="ECO:0000256" key="8">
    <source>
        <dbReference type="ARBA" id="ARBA00048968"/>
    </source>
</evidence>
<accession>A0ABU3KHT5</accession>
<keyword evidence="6" id="KW-0862">Zinc</keyword>
<evidence type="ECO:0000256" key="10">
    <source>
        <dbReference type="RuleBase" id="RU361274"/>
    </source>
</evidence>
<evidence type="ECO:0000256" key="5">
    <source>
        <dbReference type="ARBA" id="ARBA00022801"/>
    </source>
</evidence>
<dbReference type="NCBIfam" id="TIGR00726">
    <property type="entry name" value="peptidoglycan editing factor PgeF"/>
    <property type="match status" value="1"/>
</dbReference>
<dbReference type="PANTHER" id="PTHR30616">
    <property type="entry name" value="UNCHARACTERIZED PROTEIN YFIH"/>
    <property type="match status" value="1"/>
</dbReference>
<keyword evidence="12" id="KW-1185">Reference proteome</keyword>
<dbReference type="InterPro" id="IPR011324">
    <property type="entry name" value="Cytotoxic_necrot_fac-like_cat"/>
</dbReference>
<dbReference type="InterPro" id="IPR038371">
    <property type="entry name" value="Cu_polyphenol_OxRdtase_sf"/>
</dbReference>
<comment type="catalytic activity">
    <reaction evidence="8">
        <text>adenosine + phosphate = alpha-D-ribose 1-phosphate + adenine</text>
        <dbReference type="Rhea" id="RHEA:27642"/>
        <dbReference type="ChEBI" id="CHEBI:16335"/>
        <dbReference type="ChEBI" id="CHEBI:16708"/>
        <dbReference type="ChEBI" id="CHEBI:43474"/>
        <dbReference type="ChEBI" id="CHEBI:57720"/>
        <dbReference type="EC" id="2.4.2.1"/>
    </reaction>
    <physiologicalReaction direction="left-to-right" evidence="8">
        <dbReference type="Rhea" id="RHEA:27643"/>
    </physiologicalReaction>
</comment>
<evidence type="ECO:0000256" key="7">
    <source>
        <dbReference type="ARBA" id="ARBA00047989"/>
    </source>
</evidence>
<protein>
    <recommendedName>
        <fullName evidence="10">Purine nucleoside phosphorylase</fullName>
    </recommendedName>
</protein>
<evidence type="ECO:0000313" key="11">
    <source>
        <dbReference type="EMBL" id="MDT7517331.1"/>
    </source>
</evidence>
<dbReference type="SUPFAM" id="SSF64438">
    <property type="entry name" value="CNF1/YfiH-like putative cysteine hydrolases"/>
    <property type="match status" value="1"/>
</dbReference>
<dbReference type="InterPro" id="IPR003730">
    <property type="entry name" value="Cu_polyphenol_OxRdtase"/>
</dbReference>
<evidence type="ECO:0000256" key="9">
    <source>
        <dbReference type="ARBA" id="ARBA00049893"/>
    </source>
</evidence>
<evidence type="ECO:0000256" key="4">
    <source>
        <dbReference type="ARBA" id="ARBA00022723"/>
    </source>
</evidence>
<dbReference type="Proteomes" id="UP001321700">
    <property type="component" value="Unassembled WGS sequence"/>
</dbReference>
<evidence type="ECO:0000256" key="6">
    <source>
        <dbReference type="ARBA" id="ARBA00022833"/>
    </source>
</evidence>
<proteinExistence type="inferred from homology"/>